<evidence type="ECO:0000313" key="5">
    <source>
        <dbReference type="EMBL" id="CAB4874355.1"/>
    </source>
</evidence>
<dbReference type="EMBL" id="CAEZYJ010000019">
    <property type="protein sequence ID" value="CAB4713773.1"/>
    <property type="molecule type" value="Genomic_DNA"/>
</dbReference>
<dbReference type="EMBL" id="CAFBLI010000102">
    <property type="protein sequence ID" value="CAB4874355.1"/>
    <property type="molecule type" value="Genomic_DNA"/>
</dbReference>
<gene>
    <name evidence="1" type="ORF">UFOPK1811_00486</name>
    <name evidence="2" type="ORF">UFOPK2360_00843</name>
    <name evidence="3" type="ORF">UFOPK2659_00252</name>
    <name evidence="4" type="ORF">UFOPK2922_01148</name>
    <name evidence="5" type="ORF">UFOPK3306_01114</name>
    <name evidence="6" type="ORF">UFOPK4209_00522</name>
</gene>
<evidence type="ECO:0000313" key="1">
    <source>
        <dbReference type="EMBL" id="CAB4596221.1"/>
    </source>
</evidence>
<evidence type="ECO:0000313" key="2">
    <source>
        <dbReference type="EMBL" id="CAB4685645.1"/>
    </source>
</evidence>
<dbReference type="InterPro" id="IPR021555">
    <property type="entry name" value="DUF3000"/>
</dbReference>
<reference evidence="1" key="1">
    <citation type="submission" date="2020-05" db="EMBL/GenBank/DDBJ databases">
        <authorList>
            <person name="Chiriac C."/>
            <person name="Salcher M."/>
            <person name="Ghai R."/>
            <person name="Kavagutti S V."/>
        </authorList>
    </citation>
    <scope>NUCLEOTIDE SEQUENCE</scope>
</reference>
<name>A0A6J6G4U3_9ZZZZ</name>
<evidence type="ECO:0000313" key="6">
    <source>
        <dbReference type="EMBL" id="CAB5037007.1"/>
    </source>
</evidence>
<accession>A0A6J6G4U3</accession>
<dbReference type="EMBL" id="CAEZXH010000047">
    <property type="protein sequence ID" value="CAB4685645.1"/>
    <property type="molecule type" value="Genomic_DNA"/>
</dbReference>
<protein>
    <submittedName>
        <fullName evidence="1">Unannotated protein</fullName>
    </submittedName>
</protein>
<dbReference type="EMBL" id="CAFBPY010000063">
    <property type="protein sequence ID" value="CAB5037007.1"/>
    <property type="molecule type" value="Genomic_DNA"/>
</dbReference>
<sequence>MVNAVGINDFPAAAAALRSFTPRIEIEVEETPAPAKLATHALALSAECIVDDEELASGRFVLLYEPEGHETWDGNFRCVTFIRAQMELQMGVDPLLPEVGWSWFEDALNGLEVTATSGTVTQATSASFGQLEERGSDSEIEIRASWTAIISAKDPNEIAAHFAAWCALLAQCAGLAPITLADGVASIARNRS</sequence>
<evidence type="ECO:0000313" key="4">
    <source>
        <dbReference type="EMBL" id="CAB4782509.1"/>
    </source>
</evidence>
<organism evidence="1">
    <name type="scientific">freshwater metagenome</name>
    <dbReference type="NCBI Taxonomy" id="449393"/>
    <lineage>
        <taxon>unclassified sequences</taxon>
        <taxon>metagenomes</taxon>
        <taxon>ecological metagenomes</taxon>
    </lineage>
</organism>
<evidence type="ECO:0000313" key="3">
    <source>
        <dbReference type="EMBL" id="CAB4713773.1"/>
    </source>
</evidence>
<dbReference type="EMBL" id="CAEZZS010000061">
    <property type="protein sequence ID" value="CAB4782509.1"/>
    <property type="molecule type" value="Genomic_DNA"/>
</dbReference>
<dbReference type="AlphaFoldDB" id="A0A6J6G4U3"/>
<dbReference type="EMBL" id="CAEZUJ010000012">
    <property type="protein sequence ID" value="CAB4596221.1"/>
    <property type="molecule type" value="Genomic_DNA"/>
</dbReference>
<proteinExistence type="predicted"/>
<dbReference type="Pfam" id="PF11452">
    <property type="entry name" value="DUF3000"/>
    <property type="match status" value="1"/>
</dbReference>